<feature type="domain" description="STAS" evidence="7">
    <location>
        <begin position="827"/>
        <end position="960"/>
    </location>
</feature>
<keyword evidence="4 6" id="KW-0472">Membrane</keyword>
<evidence type="ECO:0000256" key="4">
    <source>
        <dbReference type="ARBA" id="ARBA00023136"/>
    </source>
</evidence>
<feature type="compositionally biased region" description="Polar residues" evidence="5">
    <location>
        <begin position="196"/>
        <end position="214"/>
    </location>
</feature>
<feature type="region of interest" description="Disordered" evidence="5">
    <location>
        <begin position="168"/>
        <end position="299"/>
    </location>
</feature>
<feature type="transmembrane region" description="Helical" evidence="6">
    <location>
        <begin position="459"/>
        <end position="481"/>
    </location>
</feature>
<dbReference type="Pfam" id="PF01740">
    <property type="entry name" value="STAS"/>
    <property type="match status" value="1"/>
</dbReference>
<feature type="non-terminal residue" evidence="8">
    <location>
        <position position="972"/>
    </location>
</feature>
<keyword evidence="9" id="KW-1185">Reference proteome</keyword>
<feature type="compositionally biased region" description="Polar residues" evidence="5">
    <location>
        <begin position="256"/>
        <end position="265"/>
    </location>
</feature>
<name>A0A166QVH3_COLIC</name>
<dbReference type="AlphaFoldDB" id="A0A166QVH3"/>
<feature type="transmembrane region" description="Helical" evidence="6">
    <location>
        <begin position="770"/>
        <end position="798"/>
    </location>
</feature>
<dbReference type="Proteomes" id="UP000076584">
    <property type="component" value="Unassembled WGS sequence"/>
</dbReference>
<protein>
    <submittedName>
        <fullName evidence="8">Sulfate permease</fullName>
    </submittedName>
</protein>
<dbReference type="CDD" id="cd07042">
    <property type="entry name" value="STAS_SulP_like_sulfate_transporter"/>
    <property type="match status" value="1"/>
</dbReference>
<evidence type="ECO:0000313" key="9">
    <source>
        <dbReference type="Proteomes" id="UP000076584"/>
    </source>
</evidence>
<organism evidence="8 9">
    <name type="scientific">Colletotrichum incanum</name>
    <name type="common">Soybean anthracnose fungus</name>
    <dbReference type="NCBI Taxonomy" id="1573173"/>
    <lineage>
        <taxon>Eukaryota</taxon>
        <taxon>Fungi</taxon>
        <taxon>Dikarya</taxon>
        <taxon>Ascomycota</taxon>
        <taxon>Pezizomycotina</taxon>
        <taxon>Sordariomycetes</taxon>
        <taxon>Hypocreomycetidae</taxon>
        <taxon>Glomerellales</taxon>
        <taxon>Glomerellaceae</taxon>
        <taxon>Colletotrichum</taxon>
        <taxon>Colletotrichum spaethianum species complex</taxon>
    </lineage>
</organism>
<feature type="transmembrane region" description="Helical" evidence="6">
    <location>
        <begin position="402"/>
        <end position="421"/>
    </location>
</feature>
<dbReference type="PROSITE" id="PS50801">
    <property type="entry name" value="STAS"/>
    <property type="match status" value="1"/>
</dbReference>
<keyword evidence="2 6" id="KW-0812">Transmembrane</keyword>
<dbReference type="Pfam" id="PF00916">
    <property type="entry name" value="Sulfate_transp"/>
    <property type="match status" value="1"/>
</dbReference>
<feature type="non-terminal residue" evidence="8">
    <location>
        <position position="1"/>
    </location>
</feature>
<dbReference type="InterPro" id="IPR002645">
    <property type="entry name" value="STAS_dom"/>
</dbReference>
<accession>A0A166QVH3</accession>
<dbReference type="InterPro" id="IPR011547">
    <property type="entry name" value="SLC26A/SulP_dom"/>
</dbReference>
<dbReference type="GO" id="GO:0016020">
    <property type="term" value="C:membrane"/>
    <property type="evidence" value="ECO:0007669"/>
    <property type="project" value="UniProtKB-SubCell"/>
</dbReference>
<proteinExistence type="predicted"/>
<comment type="subcellular location">
    <subcellularLocation>
        <location evidence="1">Membrane</location>
        <topology evidence="1">Multi-pass membrane protein</topology>
    </subcellularLocation>
</comment>
<keyword evidence="3 6" id="KW-1133">Transmembrane helix</keyword>
<dbReference type="STRING" id="1573173.A0A166QVH3"/>
<evidence type="ECO:0000259" key="7">
    <source>
        <dbReference type="PROSITE" id="PS50801"/>
    </source>
</evidence>
<evidence type="ECO:0000256" key="6">
    <source>
        <dbReference type="SAM" id="Phobius"/>
    </source>
</evidence>
<reference evidence="8 9" key="1">
    <citation type="submission" date="2015-06" db="EMBL/GenBank/DDBJ databases">
        <title>Survival trade-offs in plant roots during colonization by closely related pathogenic and mutualistic fungi.</title>
        <authorList>
            <person name="Hacquard S."/>
            <person name="Kracher B."/>
            <person name="Hiruma K."/>
            <person name="Weinman A."/>
            <person name="Muench P."/>
            <person name="Garrido Oter R."/>
            <person name="Ver Loren van Themaat E."/>
            <person name="Dallerey J.-F."/>
            <person name="Damm U."/>
            <person name="Henrissat B."/>
            <person name="Lespinet O."/>
            <person name="Thon M."/>
            <person name="Kemen E."/>
            <person name="McHardy A.C."/>
            <person name="Schulze-Lefert P."/>
            <person name="O'Connell R.J."/>
        </authorList>
    </citation>
    <scope>NUCLEOTIDE SEQUENCE [LARGE SCALE GENOMIC DNA]</scope>
    <source>
        <strain evidence="8 9">MAFF 238704</strain>
    </source>
</reference>
<feature type="transmembrane region" description="Helical" evidence="6">
    <location>
        <begin position="674"/>
        <end position="693"/>
    </location>
</feature>
<dbReference type="InterPro" id="IPR001902">
    <property type="entry name" value="SLC26A/SulP_fam"/>
</dbReference>
<evidence type="ECO:0000256" key="2">
    <source>
        <dbReference type="ARBA" id="ARBA00022692"/>
    </source>
</evidence>
<dbReference type="EMBL" id="LFIW01002504">
    <property type="protein sequence ID" value="KZL68400.1"/>
    <property type="molecule type" value="Genomic_DNA"/>
</dbReference>
<gene>
    <name evidence="8" type="ORF">CI238_00313</name>
</gene>
<dbReference type="PANTHER" id="PTHR11814">
    <property type="entry name" value="SULFATE TRANSPORTER"/>
    <property type="match status" value="1"/>
</dbReference>
<dbReference type="Gene3D" id="3.30.750.24">
    <property type="entry name" value="STAS domain"/>
    <property type="match status" value="1"/>
</dbReference>
<comment type="caution">
    <text evidence="8">The sequence shown here is derived from an EMBL/GenBank/DDBJ whole genome shotgun (WGS) entry which is preliminary data.</text>
</comment>
<feature type="compositionally biased region" description="Low complexity" evidence="5">
    <location>
        <begin position="175"/>
        <end position="186"/>
    </location>
</feature>
<evidence type="ECO:0000256" key="1">
    <source>
        <dbReference type="ARBA" id="ARBA00004141"/>
    </source>
</evidence>
<sequence>LPICLARPGSSSHRVRDTYPTYPVASANATEPISFAIVCAASQPWCDKSFYHGPARGFCSKLIPALLSHHRSFPVPNSPPPPSLSVASTLCPSSTSATCIRGGCNLPGTPTNKQGRLSRRVQYNLRESICFFEIQPRLAPPKSTRGLISQPLACFSRLTCNVLLFGGKGTKMSGSRPQPSRSPSSQTTHRPANPSALRQSYTMGSPIQSPSSVGGESEYLSTREDATPLATPLPNENESRDLPRAGPSLARPNTFPPSESTSLLQNVLIDNPPPNSYPHGTFSPRPASPVGSENPEYDRASSSASEIPILDPMLTAITGDDHWRKRFIRSIKSKKMHTSSTLAEQAGFKDNLWMYLSYYIPLLTWLPQYKWSYLKGDLVAALTLASLYLPMALSLADNLAHVPPINGLYAFVFNPFIYAIFGSAPQMVVGPEAAGSLLVGSVVRGSIDHDKDDEYNAEVQAKICGVVAGMAGATVFIAGLARLGFLDSVLSKPFLRGFISAIGFVIAVDQSIPELGLAKYAAEMGVGHGSSMDKLEFIFSSFDHVHKLTFIVAGVSFVIMMTMRELKKHLQPKYPGVAYIPDRFFVVVIAAILSWHFDWESKGVEILGPVKAASGHLFTFRWPFQTSHMEHIREAMGTSFLIALLGFFESSVAAKSLSSSDSVQGIQLSPNRELVALGAANVVGACFMSLPAFGGYGRSKLNKQTGGKTPMSSIFLSLITLFAVFFLLPYFFYLPKPVLSSMITVVAWSLLEEAPHDIAFFFKIRGWTELGLMAIIFVSTIFYSLTLGMAIGVGLSLLQVIKHSTRPRIQILGRIPGTHRFENAELNPDRLEFVEGCLIVKIPEPLTFANTGELKARLRRLELYGTSMAHPALPRLRGDHHNKNVIFDIHGVTSLDGSGTQVLLEIVSGYRERGVRVFFSRGPTNPRHHIWRLMRQAGIIDLIGGESHFVSDVQEALKLTEYQNSVNEVTNA</sequence>
<evidence type="ECO:0000313" key="8">
    <source>
        <dbReference type="EMBL" id="KZL68400.1"/>
    </source>
</evidence>
<feature type="transmembrane region" description="Helical" evidence="6">
    <location>
        <begin position="545"/>
        <end position="563"/>
    </location>
</feature>
<evidence type="ECO:0000256" key="5">
    <source>
        <dbReference type="SAM" id="MobiDB-lite"/>
    </source>
</evidence>
<dbReference type="FunFam" id="3.30.750.24:FF:000036">
    <property type="entry name" value="Putative sulfate transporter YPR003C"/>
    <property type="match status" value="1"/>
</dbReference>
<dbReference type="SUPFAM" id="SSF52091">
    <property type="entry name" value="SpoIIaa-like"/>
    <property type="match status" value="1"/>
</dbReference>
<dbReference type="InterPro" id="IPR036513">
    <property type="entry name" value="STAS_dom_sf"/>
</dbReference>
<evidence type="ECO:0000256" key="3">
    <source>
        <dbReference type="ARBA" id="ARBA00022989"/>
    </source>
</evidence>
<dbReference type="GO" id="GO:0055085">
    <property type="term" value="P:transmembrane transport"/>
    <property type="evidence" value="ECO:0007669"/>
    <property type="project" value="InterPro"/>
</dbReference>
<feature type="transmembrane region" description="Helical" evidence="6">
    <location>
        <begin position="714"/>
        <end position="733"/>
    </location>
</feature>